<organism evidence="1 2">
    <name type="scientific">Candidatus Moanibacter tarae</name>
    <dbReference type="NCBI Taxonomy" id="2200854"/>
    <lineage>
        <taxon>Bacteria</taxon>
        <taxon>Pseudomonadati</taxon>
        <taxon>Verrucomicrobiota</taxon>
        <taxon>Opitutia</taxon>
        <taxon>Puniceicoccales</taxon>
        <taxon>Puniceicoccales incertae sedis</taxon>
        <taxon>Candidatus Moanibacter</taxon>
    </lineage>
</organism>
<protein>
    <submittedName>
        <fullName evidence="1">Uncharacterized protein</fullName>
    </submittedName>
</protein>
<dbReference type="KEGG" id="mtar:DF168_00443"/>
<dbReference type="Proteomes" id="UP000247465">
    <property type="component" value="Chromosome"/>
</dbReference>
<accession>A0A2Z4ANV2</accession>
<gene>
    <name evidence="1" type="ORF">DF168_00443</name>
</gene>
<dbReference type="EMBL" id="CP029803">
    <property type="protein sequence ID" value="AWT59262.1"/>
    <property type="molecule type" value="Genomic_DNA"/>
</dbReference>
<dbReference type="AlphaFoldDB" id="A0A2Z4ANV2"/>
<sequence>MKIIFSQLYSIHSFYGVVFKTVLTFVVSDKRIDTRQVNGQ</sequence>
<reference evidence="1 2" key="1">
    <citation type="submission" date="2018-06" db="EMBL/GenBank/DDBJ databases">
        <title>Draft Genome Sequence of a Novel Marine Bacterium Related to the Verrucomicrobia.</title>
        <authorList>
            <person name="Vosseberg J."/>
            <person name="Martijn J."/>
            <person name="Ettema T.J.G."/>
        </authorList>
    </citation>
    <scope>NUCLEOTIDE SEQUENCE [LARGE SCALE GENOMIC DNA]</scope>
    <source>
        <strain evidence="1">TARA_B100001123</strain>
    </source>
</reference>
<evidence type="ECO:0000313" key="2">
    <source>
        <dbReference type="Proteomes" id="UP000247465"/>
    </source>
</evidence>
<name>A0A2Z4ANV2_9BACT</name>
<evidence type="ECO:0000313" key="1">
    <source>
        <dbReference type="EMBL" id="AWT59262.1"/>
    </source>
</evidence>
<proteinExistence type="predicted"/>